<dbReference type="GO" id="GO:0016740">
    <property type="term" value="F:transferase activity"/>
    <property type="evidence" value="ECO:0007669"/>
    <property type="project" value="UniProtKB-KW"/>
</dbReference>
<evidence type="ECO:0000313" key="3">
    <source>
        <dbReference type="Proteomes" id="UP000034591"/>
    </source>
</evidence>
<dbReference type="EMBL" id="LBTI01000065">
    <property type="protein sequence ID" value="KKQ36072.1"/>
    <property type="molecule type" value="Genomic_DNA"/>
</dbReference>
<feature type="domain" description="Glycosyltransferase 2-like" evidence="1">
    <location>
        <begin position="9"/>
        <end position="96"/>
    </location>
</feature>
<dbReference type="InterPro" id="IPR029044">
    <property type="entry name" value="Nucleotide-diphossugar_trans"/>
</dbReference>
<comment type="caution">
    <text evidence="2">The sequence shown here is derived from an EMBL/GenBank/DDBJ whole genome shotgun (WGS) entry which is preliminary data.</text>
</comment>
<name>A0A0G0H1K7_9BACT</name>
<evidence type="ECO:0000313" key="2">
    <source>
        <dbReference type="EMBL" id="KKQ36072.1"/>
    </source>
</evidence>
<reference evidence="2 3" key="1">
    <citation type="journal article" date="2015" name="Nature">
        <title>rRNA introns, odd ribosomes, and small enigmatic genomes across a large radiation of phyla.</title>
        <authorList>
            <person name="Brown C.T."/>
            <person name="Hug L.A."/>
            <person name="Thomas B.C."/>
            <person name="Sharon I."/>
            <person name="Castelle C.J."/>
            <person name="Singh A."/>
            <person name="Wilkins M.J."/>
            <person name="Williams K.H."/>
            <person name="Banfield J.F."/>
        </authorList>
    </citation>
    <scope>NUCLEOTIDE SEQUENCE [LARGE SCALE GENOMIC DNA]</scope>
</reference>
<dbReference type="InterPro" id="IPR001173">
    <property type="entry name" value="Glyco_trans_2-like"/>
</dbReference>
<dbReference type="Pfam" id="PF00535">
    <property type="entry name" value="Glycos_transf_2"/>
    <property type="match status" value="1"/>
</dbReference>
<dbReference type="PANTHER" id="PTHR22916">
    <property type="entry name" value="GLYCOSYLTRANSFERASE"/>
    <property type="match status" value="1"/>
</dbReference>
<dbReference type="AlphaFoldDB" id="A0A0G0H1K7"/>
<organism evidence="2 3">
    <name type="scientific">Candidatus Woesebacteria bacterium GW2011_GWA1_37_7</name>
    <dbReference type="NCBI Taxonomy" id="1618545"/>
    <lineage>
        <taxon>Bacteria</taxon>
        <taxon>Candidatus Woeseibacteriota</taxon>
    </lineage>
</organism>
<evidence type="ECO:0000259" key="1">
    <source>
        <dbReference type="Pfam" id="PF00535"/>
    </source>
</evidence>
<dbReference type="PANTHER" id="PTHR22916:SF64">
    <property type="entry name" value="TRANSFERASE, PUTATIVE-RELATED"/>
    <property type="match status" value="1"/>
</dbReference>
<protein>
    <submittedName>
        <fullName evidence="2">Family 2 glycosyl transferase</fullName>
    </submittedName>
</protein>
<sequence length="115" mass="12628">MGSKLPLISVIVPAYNEQHYIKKCLESLMNQDLAKTFYEIIVIDNASTDKTSQIVKKLPVKLVYEPKRSVVKARQKGVNEALGSIVASADADTIYPSAIVEIPADGFTQTFIKGN</sequence>
<dbReference type="STRING" id="1618545.US53_C0065G0002"/>
<proteinExistence type="predicted"/>
<gene>
    <name evidence="2" type="ORF">US53_C0065G0002</name>
</gene>
<keyword evidence="2" id="KW-0808">Transferase</keyword>
<dbReference type="Gene3D" id="3.90.550.10">
    <property type="entry name" value="Spore Coat Polysaccharide Biosynthesis Protein SpsA, Chain A"/>
    <property type="match status" value="1"/>
</dbReference>
<accession>A0A0G0H1K7</accession>
<dbReference type="SUPFAM" id="SSF53448">
    <property type="entry name" value="Nucleotide-diphospho-sugar transferases"/>
    <property type="match status" value="1"/>
</dbReference>
<dbReference type="Proteomes" id="UP000034591">
    <property type="component" value="Unassembled WGS sequence"/>
</dbReference>